<keyword evidence="3" id="KW-1185">Reference proteome</keyword>
<dbReference type="Proteomes" id="UP000218209">
    <property type="component" value="Unassembled WGS sequence"/>
</dbReference>
<name>A0A1X6P462_PORUM</name>
<reference evidence="2 3" key="1">
    <citation type="submission" date="2017-03" db="EMBL/GenBank/DDBJ databases">
        <title>WGS assembly of Porphyra umbilicalis.</title>
        <authorList>
            <person name="Brawley S.H."/>
            <person name="Blouin N.A."/>
            <person name="Ficko-Blean E."/>
            <person name="Wheeler G.L."/>
            <person name="Lohr M."/>
            <person name="Goodson H.V."/>
            <person name="Jenkins J.W."/>
            <person name="Blaby-Haas C.E."/>
            <person name="Helliwell K.E."/>
            <person name="Chan C."/>
            <person name="Marriage T."/>
            <person name="Bhattacharya D."/>
            <person name="Klein A.S."/>
            <person name="Badis Y."/>
            <person name="Brodie J."/>
            <person name="Cao Y."/>
            <person name="Collen J."/>
            <person name="Dittami S.M."/>
            <person name="Gachon C.M."/>
            <person name="Green B.R."/>
            <person name="Karpowicz S."/>
            <person name="Kim J.W."/>
            <person name="Kudahl U."/>
            <person name="Lin S."/>
            <person name="Michel G."/>
            <person name="Mittag M."/>
            <person name="Olson B.J."/>
            <person name="Pangilinan J."/>
            <person name="Peng Y."/>
            <person name="Qiu H."/>
            <person name="Shu S."/>
            <person name="Singer J.T."/>
            <person name="Smith A.G."/>
            <person name="Sprecher B.N."/>
            <person name="Wagner V."/>
            <person name="Wang W."/>
            <person name="Wang Z.-Y."/>
            <person name="Yan J."/>
            <person name="Yarish C."/>
            <person name="Zoeuner-Riek S."/>
            <person name="Zhuang Y."/>
            <person name="Zou Y."/>
            <person name="Lindquist E.A."/>
            <person name="Grimwood J."/>
            <person name="Barry K."/>
            <person name="Rokhsar D.S."/>
            <person name="Schmutz J."/>
            <person name="Stiller J.W."/>
            <person name="Grossman A.R."/>
            <person name="Prochnik S.E."/>
        </authorList>
    </citation>
    <scope>NUCLEOTIDE SEQUENCE [LARGE SCALE GENOMIC DNA]</scope>
    <source>
        <strain evidence="2">4086291</strain>
    </source>
</reference>
<accession>A0A1X6P462</accession>
<evidence type="ECO:0000256" key="1">
    <source>
        <dbReference type="SAM" id="MobiDB-lite"/>
    </source>
</evidence>
<feature type="compositionally biased region" description="Basic residues" evidence="1">
    <location>
        <begin position="90"/>
        <end position="110"/>
    </location>
</feature>
<dbReference type="EMBL" id="KV918895">
    <property type="protein sequence ID" value="OSX75679.1"/>
    <property type="molecule type" value="Genomic_DNA"/>
</dbReference>
<proteinExistence type="predicted"/>
<dbReference type="AlphaFoldDB" id="A0A1X6P462"/>
<feature type="compositionally biased region" description="Basic residues" evidence="1">
    <location>
        <begin position="121"/>
        <end position="130"/>
    </location>
</feature>
<gene>
    <name evidence="2" type="ORF">BU14_0227s0018</name>
</gene>
<evidence type="ECO:0000313" key="2">
    <source>
        <dbReference type="EMBL" id="OSX75679.1"/>
    </source>
</evidence>
<feature type="compositionally biased region" description="Basic and acidic residues" evidence="1">
    <location>
        <begin position="1"/>
        <end position="14"/>
    </location>
</feature>
<organism evidence="2 3">
    <name type="scientific">Porphyra umbilicalis</name>
    <name type="common">Purple laver</name>
    <name type="synonym">Red alga</name>
    <dbReference type="NCBI Taxonomy" id="2786"/>
    <lineage>
        <taxon>Eukaryota</taxon>
        <taxon>Rhodophyta</taxon>
        <taxon>Bangiophyceae</taxon>
        <taxon>Bangiales</taxon>
        <taxon>Bangiaceae</taxon>
        <taxon>Porphyra</taxon>
    </lineage>
</organism>
<feature type="region of interest" description="Disordered" evidence="1">
    <location>
        <begin position="1"/>
        <end position="50"/>
    </location>
</feature>
<protein>
    <submittedName>
        <fullName evidence="2">Uncharacterized protein</fullName>
    </submittedName>
</protein>
<sequence>MDRGQGARAGRGEETTTSAERPPCRPTPSTTRWRPSGVPDPSADAADDQVLGGAAVATEFVATSCAVAVGATPNAGKQPALVVGCERQQGRHPRPVRRPRRQPGARRRGGGGRVGVDQVRGRSRRHCGRG</sequence>
<evidence type="ECO:0000313" key="3">
    <source>
        <dbReference type="Proteomes" id="UP000218209"/>
    </source>
</evidence>
<feature type="region of interest" description="Disordered" evidence="1">
    <location>
        <begin position="85"/>
        <end position="130"/>
    </location>
</feature>